<keyword evidence="2" id="KW-0134">Cell wall</keyword>
<dbReference type="InterPro" id="IPR041171">
    <property type="entry name" value="SDR_Ig"/>
</dbReference>
<evidence type="ECO:0000256" key="6">
    <source>
        <dbReference type="SAM" id="MobiDB-lite"/>
    </source>
</evidence>
<comment type="caution">
    <text evidence="10">The sequence shown here is derived from an EMBL/GenBank/DDBJ whole genome shotgun (WGS) entry which is preliminary data.</text>
</comment>
<protein>
    <submittedName>
        <fullName evidence="10">Cna B-type domain-containing protein</fullName>
    </submittedName>
</protein>
<evidence type="ECO:0000259" key="9">
    <source>
        <dbReference type="PROSITE" id="PS50847"/>
    </source>
</evidence>
<comment type="subcellular location">
    <subcellularLocation>
        <location evidence="1">Secreted</location>
        <location evidence="1">Cell wall</location>
        <topology evidence="1">Peptidoglycan-anchor</topology>
    </subcellularLocation>
</comment>
<proteinExistence type="predicted"/>
<evidence type="ECO:0000313" key="10">
    <source>
        <dbReference type="EMBL" id="MDT2598627.1"/>
    </source>
</evidence>
<keyword evidence="7" id="KW-0472">Membrane</keyword>
<dbReference type="SUPFAM" id="SSF49401">
    <property type="entry name" value="Bacterial adhesins"/>
    <property type="match status" value="2"/>
</dbReference>
<dbReference type="SUPFAM" id="SSF49478">
    <property type="entry name" value="Cna protein B-type domain"/>
    <property type="match status" value="4"/>
</dbReference>
<sequence length="825" mass="92059">MKRRLSIYLSLLVILASLLTASLVAVAKTTDSTENTQQTIESSIKPEPIKSAEDVSFSSSQVETEGRSSTSQEPSASNSAEVDQKQQSNSIANQPRGPSTRKAIADIVDNISLTDLAGNSLTEVTQYTDIRVTIDFSLPNNEVSSGDTSTITLPAELMLESSITFNVTNADREIIAVAKADPISNTVTLTYTDFVETHSNVSGKLYFSSKIDTSTVQNKTDVPIYIDVEGEKIFAGDIHFENQGDDENEKFSKYSWFTNDEGTEIYNELRVNPSGNTYTDVTIEDILKTDGLSYMKDTFSIKVGNWELNSNHIWIFEEEADVTNQYNIEFSEKGFSIHLGNIGNKEYKISYKTQSDHEPVDGETFTNYARMTDNQVIIKEVETTRKYQSGGGEADGYNYTIKIHKENEANESLAGAEFEIIRDRTGSVVGTIETDANGLGFVNNLLKDNYTLKETKAPDGYILSNEEIKISPDDFGSDQSVLKTVINKKDEPTLEISGTKKWEDNDNQAGKRPEKITVNLLADGQQVASKQVSQSENWTYTFSDLPKFNNGKEIVYTVTENSVPHYNTEIKGFDITNTYSPESTIVKGTKTWEDNDNQAGKRPEKITVNLLADGQQVASKEVSEADGWRYEFKDLPKFKKDREIVYTVTEDSVANYTTKIEDFNITNTYQPGKISGTVTKQWQDNDNQAQLRPDSIKIQLYANGQTQGDPVDLTEKNKWTFTWETLDLNDKAGKSIQYTIKEVATPAGYTSSVTGENSGNLLITNTYTQKAINKSEKTDHPANSITSKWLPKTGEEKTIWLTIIGALLICGTARYLYLRKKVKQP</sequence>
<feature type="domain" description="Gram-positive cocci surface proteins LPxTG" evidence="9">
    <location>
        <begin position="790"/>
        <end position="825"/>
    </location>
</feature>
<feature type="compositionally biased region" description="Polar residues" evidence="6">
    <location>
        <begin position="30"/>
        <end position="42"/>
    </location>
</feature>
<keyword evidence="4 8" id="KW-0732">Signal</keyword>
<evidence type="ECO:0000256" key="7">
    <source>
        <dbReference type="SAM" id="Phobius"/>
    </source>
</evidence>
<keyword evidence="7" id="KW-1133">Transmembrane helix</keyword>
<name>A0ABU3EUT3_9ENTE</name>
<evidence type="ECO:0000256" key="5">
    <source>
        <dbReference type="ARBA" id="ARBA00023088"/>
    </source>
</evidence>
<feature type="transmembrane region" description="Helical" evidence="7">
    <location>
        <begin position="798"/>
        <end position="817"/>
    </location>
</feature>
<dbReference type="RefSeq" id="WP_311821108.1">
    <property type="nucleotide sequence ID" value="NZ_JARPYF010000001.1"/>
</dbReference>
<dbReference type="InterPro" id="IPR008966">
    <property type="entry name" value="Adhesion_dom_sf"/>
</dbReference>
<dbReference type="InterPro" id="IPR008454">
    <property type="entry name" value="Collagen-bd_Cna-like_B-typ_dom"/>
</dbReference>
<dbReference type="Pfam" id="PF17961">
    <property type="entry name" value="Big_8"/>
    <property type="match status" value="1"/>
</dbReference>
<dbReference type="Pfam" id="PF17802">
    <property type="entry name" value="SpaA"/>
    <property type="match status" value="1"/>
</dbReference>
<dbReference type="CDD" id="cd00222">
    <property type="entry name" value="CollagenBindB"/>
    <property type="match status" value="3"/>
</dbReference>
<keyword evidence="3" id="KW-0964">Secreted</keyword>
<organism evidence="10 11">
    <name type="scientific">Enterococcus hulanensis</name>
    <dbReference type="NCBI Taxonomy" id="2559929"/>
    <lineage>
        <taxon>Bacteria</taxon>
        <taxon>Bacillati</taxon>
        <taxon>Bacillota</taxon>
        <taxon>Bacilli</taxon>
        <taxon>Lactobacillales</taxon>
        <taxon>Enterococcaceae</taxon>
        <taxon>Enterococcus</taxon>
    </lineage>
</organism>
<feature type="compositionally biased region" description="Polar residues" evidence="6">
    <location>
        <begin position="56"/>
        <end position="97"/>
    </location>
</feature>
<dbReference type="InterPro" id="IPR041033">
    <property type="entry name" value="SpaA_PFL_dom_1"/>
</dbReference>
<evidence type="ECO:0000256" key="1">
    <source>
        <dbReference type="ARBA" id="ARBA00004168"/>
    </source>
</evidence>
<dbReference type="InterPro" id="IPR011252">
    <property type="entry name" value="Fibrogen-bd_dom1"/>
</dbReference>
<reference evidence="10 11" key="1">
    <citation type="submission" date="2023-03" db="EMBL/GenBank/DDBJ databases">
        <authorList>
            <person name="Shen W."/>
            <person name="Cai J."/>
        </authorList>
    </citation>
    <scope>NUCLEOTIDE SEQUENCE [LARGE SCALE GENOMIC DNA]</scope>
    <source>
        <strain evidence="10 11">D6-4</strain>
    </source>
</reference>
<gene>
    <name evidence="10" type="ORF">P7D85_02505</name>
</gene>
<feature type="region of interest" description="Disordered" evidence="6">
    <location>
        <begin position="30"/>
        <end position="100"/>
    </location>
</feature>
<dbReference type="Proteomes" id="UP001252875">
    <property type="component" value="Unassembled WGS sequence"/>
</dbReference>
<keyword evidence="11" id="KW-1185">Reference proteome</keyword>
<feature type="signal peptide" evidence="8">
    <location>
        <begin position="1"/>
        <end position="27"/>
    </location>
</feature>
<dbReference type="PROSITE" id="PS50847">
    <property type="entry name" value="GRAM_POS_ANCHORING"/>
    <property type="match status" value="1"/>
</dbReference>
<evidence type="ECO:0000256" key="2">
    <source>
        <dbReference type="ARBA" id="ARBA00022512"/>
    </source>
</evidence>
<dbReference type="Pfam" id="PF00746">
    <property type="entry name" value="Gram_pos_anchor"/>
    <property type="match status" value="1"/>
</dbReference>
<dbReference type="Gene3D" id="2.60.40.10">
    <property type="entry name" value="Immunoglobulins"/>
    <property type="match status" value="1"/>
</dbReference>
<accession>A0ABU3EUT3</accession>
<evidence type="ECO:0000256" key="3">
    <source>
        <dbReference type="ARBA" id="ARBA00022525"/>
    </source>
</evidence>
<evidence type="ECO:0000256" key="8">
    <source>
        <dbReference type="SAM" id="SignalP"/>
    </source>
</evidence>
<feature type="chain" id="PRO_5046629206" evidence="8">
    <location>
        <begin position="28"/>
        <end position="825"/>
    </location>
</feature>
<evidence type="ECO:0000313" key="11">
    <source>
        <dbReference type="Proteomes" id="UP001252875"/>
    </source>
</evidence>
<keyword evidence="5" id="KW-0572">Peptidoglycan-anchor</keyword>
<dbReference type="Pfam" id="PF05738">
    <property type="entry name" value="Cna_B"/>
    <property type="match status" value="3"/>
</dbReference>
<dbReference type="EMBL" id="JARPYI010000001">
    <property type="protein sequence ID" value="MDT2598627.1"/>
    <property type="molecule type" value="Genomic_DNA"/>
</dbReference>
<dbReference type="Gene3D" id="2.60.40.1280">
    <property type="match status" value="1"/>
</dbReference>
<evidence type="ECO:0000256" key="4">
    <source>
        <dbReference type="ARBA" id="ARBA00022729"/>
    </source>
</evidence>
<dbReference type="InterPro" id="IPR013783">
    <property type="entry name" value="Ig-like_fold"/>
</dbReference>
<dbReference type="NCBIfam" id="TIGR01167">
    <property type="entry name" value="LPXTG_anchor"/>
    <property type="match status" value="1"/>
</dbReference>
<dbReference type="InterPro" id="IPR019931">
    <property type="entry name" value="LPXTG_anchor"/>
</dbReference>
<keyword evidence="7" id="KW-0812">Transmembrane</keyword>
<dbReference type="Gene3D" id="2.60.40.1140">
    <property type="entry name" value="Collagen-binding surface protein Cna, B-type domain"/>
    <property type="match status" value="3"/>
</dbReference>